<feature type="domain" description="NodB homology" evidence="6">
    <location>
        <begin position="102"/>
        <end position="361"/>
    </location>
</feature>
<dbReference type="PANTHER" id="PTHR34216:SF7">
    <property type="entry name" value="POLY-BETA-1,6-N-ACETYL-D-GLUCOSAMINE N-DEACETYLASE"/>
    <property type="match status" value="1"/>
</dbReference>
<gene>
    <name evidence="7" type="ORF">CPY51_26910</name>
</gene>
<keyword evidence="8" id="KW-1185">Reference proteome</keyword>
<dbReference type="GO" id="GO:0016810">
    <property type="term" value="F:hydrolase activity, acting on carbon-nitrogen (but not peptide) bonds"/>
    <property type="evidence" value="ECO:0007669"/>
    <property type="project" value="InterPro"/>
</dbReference>
<dbReference type="Proteomes" id="UP000248925">
    <property type="component" value="Unassembled WGS sequence"/>
</dbReference>
<dbReference type="EMBL" id="PCDP01000061">
    <property type="protein sequence ID" value="PZM09154.1"/>
    <property type="molecule type" value="Genomic_DNA"/>
</dbReference>
<dbReference type="PROSITE" id="PS51677">
    <property type="entry name" value="NODB"/>
    <property type="match status" value="1"/>
</dbReference>
<evidence type="ECO:0000256" key="3">
    <source>
        <dbReference type="ARBA" id="ARBA00020071"/>
    </source>
</evidence>
<comment type="similarity">
    <text evidence="2">Belongs to the polysaccharide deacetylase family.</text>
</comment>
<dbReference type="SUPFAM" id="SSF88713">
    <property type="entry name" value="Glycoside hydrolase/deacetylase"/>
    <property type="match status" value="1"/>
</dbReference>
<dbReference type="Pfam" id="PF01522">
    <property type="entry name" value="Polysacc_deac_1"/>
    <property type="match status" value="2"/>
</dbReference>
<evidence type="ECO:0000259" key="6">
    <source>
        <dbReference type="PROSITE" id="PS51677"/>
    </source>
</evidence>
<evidence type="ECO:0000256" key="4">
    <source>
        <dbReference type="ARBA" id="ARBA00022729"/>
    </source>
</evidence>
<keyword evidence="4" id="KW-0732">Signal</keyword>
<dbReference type="AlphaFoldDB" id="A0A2W4CUP8"/>
<dbReference type="GO" id="GO:0005975">
    <property type="term" value="P:carbohydrate metabolic process"/>
    <property type="evidence" value="ECO:0007669"/>
    <property type="project" value="InterPro"/>
</dbReference>
<evidence type="ECO:0000313" key="7">
    <source>
        <dbReference type="EMBL" id="PZM09154.1"/>
    </source>
</evidence>
<dbReference type="InterPro" id="IPR002509">
    <property type="entry name" value="NODB_dom"/>
</dbReference>
<evidence type="ECO:0000313" key="8">
    <source>
        <dbReference type="Proteomes" id="UP000248925"/>
    </source>
</evidence>
<evidence type="ECO:0000256" key="2">
    <source>
        <dbReference type="ARBA" id="ARBA00010973"/>
    </source>
</evidence>
<dbReference type="OrthoDB" id="9782872at2"/>
<evidence type="ECO:0000256" key="5">
    <source>
        <dbReference type="ARBA" id="ARBA00032976"/>
    </source>
</evidence>
<dbReference type="PANTHER" id="PTHR34216">
    <property type="match status" value="1"/>
</dbReference>
<protein>
    <recommendedName>
        <fullName evidence="3">Chitooligosaccharide deacetylase</fullName>
    </recommendedName>
    <alternativeName>
        <fullName evidence="5">Nodulation protein B</fullName>
    </alternativeName>
</protein>
<dbReference type="InterPro" id="IPR051398">
    <property type="entry name" value="Polysacch_Deacetylase"/>
</dbReference>
<proteinExistence type="inferred from homology"/>
<organism evidence="7 8">
    <name type="scientific">Rhizobium tubonense</name>
    <dbReference type="NCBI Taxonomy" id="484088"/>
    <lineage>
        <taxon>Bacteria</taxon>
        <taxon>Pseudomonadati</taxon>
        <taxon>Pseudomonadota</taxon>
        <taxon>Alphaproteobacteria</taxon>
        <taxon>Hyphomicrobiales</taxon>
        <taxon>Rhizobiaceae</taxon>
        <taxon>Rhizobium/Agrobacterium group</taxon>
        <taxon>Rhizobium</taxon>
    </lineage>
</organism>
<evidence type="ECO:0000256" key="1">
    <source>
        <dbReference type="ARBA" id="ARBA00003236"/>
    </source>
</evidence>
<comment type="function">
    <text evidence="1">Is involved in generating a small heat-stable compound (Nod), an acylated oligomer of N-acetylglucosamine, that stimulates mitosis in various plant protoplasts.</text>
</comment>
<name>A0A2W4CUP8_9HYPH</name>
<dbReference type="Gene3D" id="3.20.20.370">
    <property type="entry name" value="Glycoside hydrolase/deacetylase"/>
    <property type="match status" value="1"/>
</dbReference>
<sequence>MEQGIGSSLRNHLKHALITGGLEASFVLDRLGLLRQAGGLGAVFTLHHVRPFVPRPFEPNRHLEISPEFLDLAIRRLRQEGYVFVPLNELPGLMAAGKSTPRFVAFTLDDANRNNLEYALPVFARHDVPFTVFVTQGLSERTHTMWWETLAELFGRLDRISFDFGAGIESVDLAGAGQRQQAFDRFAALVHRSDEAAAVGKIDALARSHGLEPLDIVRSLIMDAEELKVLAANPLASLGAHTVSHRALSRLSDTEAAAEMSASADYIASITGTHPTAIAYPYGTRDAVSVRDARIAIELGFTIGVTTQPGTITPAMGPAPTLLPRLSLNGFYQKPRYASALASGIPMWLEKARRHRGGPLS</sequence>
<accession>A0A2W4CUP8</accession>
<comment type="caution">
    <text evidence="7">The sequence shown here is derived from an EMBL/GenBank/DDBJ whole genome shotgun (WGS) entry which is preliminary data.</text>
</comment>
<dbReference type="InterPro" id="IPR011330">
    <property type="entry name" value="Glyco_hydro/deAcase_b/a-brl"/>
</dbReference>
<reference evidence="7 8" key="1">
    <citation type="journal article" date="2018" name="Sci. Rep.">
        <title>Rhizobium tumorigenes sp. nov., a novel plant tumorigenic bacterium isolated from cane gall tumors on thornless blackberry.</title>
        <authorList>
            <person name="Kuzmanovi N."/>
            <person name="Smalla K."/>
            <person name="Gronow S."/>
            <person name="PuBawska J."/>
        </authorList>
    </citation>
    <scope>NUCLEOTIDE SEQUENCE [LARGE SCALE GENOMIC DNA]</scope>
    <source>
        <strain evidence="7 8">CCBAU 85046</strain>
    </source>
</reference>